<comment type="caution">
    <text evidence="1">The sequence shown here is derived from an EMBL/GenBank/DDBJ whole genome shotgun (WGS) entry which is preliminary data.</text>
</comment>
<proteinExistence type="predicted"/>
<accession>A0ABD1MZS3</accession>
<evidence type="ECO:0000313" key="1">
    <source>
        <dbReference type="EMBL" id="KAL2341336.1"/>
    </source>
</evidence>
<gene>
    <name evidence="1" type="ORF">Fmac_009276</name>
</gene>
<keyword evidence="2" id="KW-1185">Reference proteome</keyword>
<dbReference type="EMBL" id="JBGMDY010000003">
    <property type="protein sequence ID" value="KAL2341336.1"/>
    <property type="molecule type" value="Genomic_DNA"/>
</dbReference>
<dbReference type="AlphaFoldDB" id="A0ABD1MZS3"/>
<sequence>MRERERGLFCKLVPSQIPMNSSRREHGNWKLTVAMGLRGNGSSTQTQVSARKLAAAAWWNFSLSADHAAAASHPYYSPSPYSIFQLANGKNLKIMPPRDHNSGGNKVTKRQLRRPITILRLRSRNGLRRESAGIIRVTVFRGIVGFGTRWAGHGFVLKRRLGGLREEGVYKLSLASISKRSRLRGRVVRSGPTVGAKCSVRKSVVRRLR</sequence>
<dbReference type="Proteomes" id="UP001603857">
    <property type="component" value="Unassembled WGS sequence"/>
</dbReference>
<name>A0ABD1MZS3_9FABA</name>
<reference evidence="1 2" key="1">
    <citation type="submission" date="2024-08" db="EMBL/GenBank/DDBJ databases">
        <title>Insights into the chromosomal genome structure of Flemingia macrophylla.</title>
        <authorList>
            <person name="Ding Y."/>
            <person name="Zhao Y."/>
            <person name="Bi W."/>
            <person name="Wu M."/>
            <person name="Zhao G."/>
            <person name="Gong Y."/>
            <person name="Li W."/>
            <person name="Zhang P."/>
        </authorList>
    </citation>
    <scope>NUCLEOTIDE SEQUENCE [LARGE SCALE GENOMIC DNA]</scope>
    <source>
        <strain evidence="1">DYQJB</strain>
        <tissue evidence="1">Leaf</tissue>
    </source>
</reference>
<evidence type="ECO:0000313" key="2">
    <source>
        <dbReference type="Proteomes" id="UP001603857"/>
    </source>
</evidence>
<protein>
    <submittedName>
        <fullName evidence="1">Uncharacterized protein</fullName>
    </submittedName>
</protein>
<organism evidence="1 2">
    <name type="scientific">Flemingia macrophylla</name>
    <dbReference type="NCBI Taxonomy" id="520843"/>
    <lineage>
        <taxon>Eukaryota</taxon>
        <taxon>Viridiplantae</taxon>
        <taxon>Streptophyta</taxon>
        <taxon>Embryophyta</taxon>
        <taxon>Tracheophyta</taxon>
        <taxon>Spermatophyta</taxon>
        <taxon>Magnoliopsida</taxon>
        <taxon>eudicotyledons</taxon>
        <taxon>Gunneridae</taxon>
        <taxon>Pentapetalae</taxon>
        <taxon>rosids</taxon>
        <taxon>fabids</taxon>
        <taxon>Fabales</taxon>
        <taxon>Fabaceae</taxon>
        <taxon>Papilionoideae</taxon>
        <taxon>50 kb inversion clade</taxon>
        <taxon>NPAAA clade</taxon>
        <taxon>indigoferoid/millettioid clade</taxon>
        <taxon>Phaseoleae</taxon>
        <taxon>Flemingia</taxon>
    </lineage>
</organism>